<keyword evidence="1" id="KW-0812">Transmembrane</keyword>
<gene>
    <name evidence="2" type="ORF">ENX03_10585</name>
</gene>
<name>A0A7C3LTZ7_9BACT</name>
<evidence type="ECO:0000256" key="1">
    <source>
        <dbReference type="SAM" id="Phobius"/>
    </source>
</evidence>
<reference evidence="2" key="1">
    <citation type="journal article" date="2020" name="mSystems">
        <title>Genome- and Community-Level Interaction Insights into Carbon Utilization and Element Cycling Functions of Hydrothermarchaeota in Hydrothermal Sediment.</title>
        <authorList>
            <person name="Zhou Z."/>
            <person name="Liu Y."/>
            <person name="Xu W."/>
            <person name="Pan J."/>
            <person name="Luo Z.H."/>
            <person name="Li M."/>
        </authorList>
    </citation>
    <scope>NUCLEOTIDE SEQUENCE [LARGE SCALE GENOMIC DNA]</scope>
    <source>
        <strain evidence="2">SpSt-902</strain>
    </source>
</reference>
<organism evidence="2">
    <name type="scientific">Leptospirillum ferriphilum</name>
    <dbReference type="NCBI Taxonomy" id="178606"/>
    <lineage>
        <taxon>Bacteria</taxon>
        <taxon>Pseudomonadati</taxon>
        <taxon>Nitrospirota</taxon>
        <taxon>Nitrospiria</taxon>
        <taxon>Nitrospirales</taxon>
        <taxon>Nitrospiraceae</taxon>
        <taxon>Leptospirillum</taxon>
    </lineage>
</organism>
<evidence type="ECO:0000313" key="2">
    <source>
        <dbReference type="EMBL" id="HFT94346.1"/>
    </source>
</evidence>
<dbReference type="EMBL" id="DTMM01000228">
    <property type="protein sequence ID" value="HFT94346.1"/>
    <property type="molecule type" value="Genomic_DNA"/>
</dbReference>
<feature type="transmembrane region" description="Helical" evidence="1">
    <location>
        <begin position="7"/>
        <end position="34"/>
    </location>
</feature>
<comment type="caution">
    <text evidence="2">The sequence shown here is derived from an EMBL/GenBank/DDBJ whole genome shotgun (WGS) entry which is preliminary data.</text>
</comment>
<protein>
    <submittedName>
        <fullName evidence="2">Uncharacterized protein</fullName>
    </submittedName>
</protein>
<feature type="transmembrane region" description="Helical" evidence="1">
    <location>
        <begin position="46"/>
        <end position="67"/>
    </location>
</feature>
<dbReference type="AlphaFoldDB" id="A0A7C3LTZ7"/>
<keyword evidence="1" id="KW-0472">Membrane</keyword>
<keyword evidence="1" id="KW-1133">Transmembrane helix</keyword>
<accession>A0A7C3LTZ7</accession>
<proteinExistence type="predicted"/>
<sequence length="77" mass="8407">MGNSMKALVLYGVVGAFTAVGSGTVVGFCLQAWLGAHRFPTWRGDYIWVYNVMALSAVTGTAVALWARSIHRSEENW</sequence>